<sequence length="477" mass="53180">MISLLIYRIILLLLSPLLLAFLLVRSKNNTAYRQRLSERLGFFPKPYQQGGIVVHAASVGEVIALQSFIEKLLVTYPHLPITITSFTPTGSAQISKCFGDRVQHGYLPLDILPCTALFLQRLKPTMMIFMETELWPNLIAQCSKRSVKLLLINGRLSKKSLTSYQKVNRLIEPCLNRFDKILTQSEENLTHFLQLGAEASRCLNTGNVKFDMSINQQVTTKKAELAKLLFANKNQTKRTIWLIASTHEGDEAIALAAFKQLLLDYPQLLLVIVPRHPERFEQVASLCTKQGFTLAKRSESTVINNEQVWLLDSLGELMAAFDLSNIVTMGGSFSAVGGHNPLEPALFNKPIIVGPNMSNFNEIMQQLRQEQAVIELTYNSVVNDTATHKASPELASQLVEQLIGKVKHLLQQPAEQKALGENALKVVLANQGASDKTLAQVIKLLATININPEININPDITRKVSIDTTIPKLRGRE</sequence>
<dbReference type="PANTHER" id="PTHR42755">
    <property type="entry name" value="3-DEOXY-MANNO-OCTULOSONATE CYTIDYLYLTRANSFERASE"/>
    <property type="match status" value="1"/>
</dbReference>
<evidence type="ECO:0000256" key="1">
    <source>
        <dbReference type="ARBA" id="ARBA00004713"/>
    </source>
</evidence>
<dbReference type="GO" id="GO:0009245">
    <property type="term" value="P:lipid A biosynthetic process"/>
    <property type="evidence" value="ECO:0007669"/>
    <property type="project" value="TreeGrafter"/>
</dbReference>
<dbReference type="Pfam" id="PF04413">
    <property type="entry name" value="Glycos_transf_N"/>
    <property type="match status" value="1"/>
</dbReference>
<dbReference type="NCBIfam" id="NF004388">
    <property type="entry name" value="PRK05749.1-4"/>
    <property type="match status" value="1"/>
</dbReference>
<dbReference type="InterPro" id="IPR007507">
    <property type="entry name" value="Glycos_transf_N"/>
</dbReference>
<keyword evidence="4 9" id="KW-0808">Transferase</keyword>
<evidence type="ECO:0000256" key="4">
    <source>
        <dbReference type="ARBA" id="ARBA00022679"/>
    </source>
</evidence>
<dbReference type="GO" id="GO:0009244">
    <property type="term" value="P:lipopolysaccharide core region biosynthetic process"/>
    <property type="evidence" value="ECO:0007669"/>
    <property type="project" value="UniProtKB-UniRule"/>
</dbReference>
<dbReference type="RefSeq" id="WP_138622177.1">
    <property type="nucleotide sequence ID" value="NZ_SZVP01000005.1"/>
</dbReference>
<keyword evidence="12" id="KW-1185">Reference proteome</keyword>
<comment type="caution">
    <text evidence="11">The sequence shown here is derived from an EMBL/GenBank/DDBJ whole genome shotgun (WGS) entry which is preliminary data.</text>
</comment>
<evidence type="ECO:0000313" key="12">
    <source>
        <dbReference type="Proteomes" id="UP000307702"/>
    </source>
</evidence>
<keyword evidence="9" id="KW-0448">Lipopolysaccharide biosynthesis</keyword>
<keyword evidence="9" id="KW-0472">Membrane</keyword>
<evidence type="ECO:0000313" key="11">
    <source>
        <dbReference type="EMBL" id="TMM45746.1"/>
    </source>
</evidence>
<comment type="subcellular location">
    <subcellularLocation>
        <location evidence="9">Cell membrane</location>
    </subcellularLocation>
</comment>
<dbReference type="EMBL" id="SZVP01000005">
    <property type="protein sequence ID" value="TMM45746.1"/>
    <property type="molecule type" value="Genomic_DNA"/>
</dbReference>
<dbReference type="OrthoDB" id="9789797at2"/>
<evidence type="ECO:0000256" key="7">
    <source>
        <dbReference type="PIRSR" id="PIRSR639901-1"/>
    </source>
</evidence>
<evidence type="ECO:0000256" key="6">
    <source>
        <dbReference type="ARBA" id="ARBA00049183"/>
    </source>
</evidence>
<evidence type="ECO:0000256" key="9">
    <source>
        <dbReference type="RuleBase" id="RU365103"/>
    </source>
</evidence>
<feature type="domain" description="3-deoxy-D-manno-octulosonic-acid transferase N-terminal" evidence="10">
    <location>
        <begin position="34"/>
        <end position="212"/>
    </location>
</feature>
<dbReference type="InterPro" id="IPR038107">
    <property type="entry name" value="Glycos_transf_N_sf"/>
</dbReference>
<protein>
    <recommendedName>
        <fullName evidence="3 9">3-deoxy-D-manno-octulosonic acid transferase</fullName>
        <shortName evidence="9">Kdo transferase</shortName>
        <ecNumber evidence="2 9">2.4.99.12</ecNumber>
    </recommendedName>
    <alternativeName>
        <fullName evidence="5 9">Lipid IV(A) 3-deoxy-D-manno-octulosonic acid transferase</fullName>
    </alternativeName>
</protein>
<evidence type="ECO:0000256" key="5">
    <source>
        <dbReference type="ARBA" id="ARBA00031445"/>
    </source>
</evidence>
<dbReference type="EC" id="2.4.99.12" evidence="2 9"/>
<dbReference type="GO" id="GO:0005886">
    <property type="term" value="C:plasma membrane"/>
    <property type="evidence" value="ECO:0007669"/>
    <property type="project" value="UniProtKB-SubCell"/>
</dbReference>
<comment type="similarity">
    <text evidence="9">Belongs to the glycosyltransferase group 1 family.</text>
</comment>
<feature type="site" description="Transition state stabilizer" evidence="8">
    <location>
        <position position="209"/>
    </location>
</feature>
<evidence type="ECO:0000256" key="2">
    <source>
        <dbReference type="ARBA" id="ARBA00012621"/>
    </source>
</evidence>
<evidence type="ECO:0000256" key="8">
    <source>
        <dbReference type="PIRSR" id="PIRSR639901-2"/>
    </source>
</evidence>
<dbReference type="Gene3D" id="3.40.50.11720">
    <property type="entry name" value="3-Deoxy-D-manno-octulosonic-acid transferase, N-terminal domain"/>
    <property type="match status" value="1"/>
</dbReference>
<organism evidence="11 12">
    <name type="scientific">Colwellia ponticola</name>
    <dbReference type="NCBI Taxonomy" id="2304625"/>
    <lineage>
        <taxon>Bacteria</taxon>
        <taxon>Pseudomonadati</taxon>
        <taxon>Pseudomonadota</taxon>
        <taxon>Gammaproteobacteria</taxon>
        <taxon>Alteromonadales</taxon>
        <taxon>Colwelliaceae</taxon>
        <taxon>Colwellia</taxon>
    </lineage>
</organism>
<proteinExistence type="inferred from homology"/>
<reference evidence="11 12" key="1">
    <citation type="submission" date="2019-05" db="EMBL/GenBank/DDBJ databases">
        <title>Colwellia ponticola sp. nov., isolated from seawater.</title>
        <authorList>
            <person name="Yoon J.-H."/>
        </authorList>
    </citation>
    <scope>NUCLEOTIDE SEQUENCE [LARGE SCALE GENOMIC DNA]</scope>
    <source>
        <strain evidence="11 12">OISW-25</strain>
    </source>
</reference>
<evidence type="ECO:0000256" key="3">
    <source>
        <dbReference type="ARBA" id="ARBA00019077"/>
    </source>
</evidence>
<dbReference type="UniPathway" id="UPA00958"/>
<feature type="active site" description="Proton acceptor" evidence="7">
    <location>
        <position position="61"/>
    </location>
</feature>
<dbReference type="InterPro" id="IPR039901">
    <property type="entry name" value="Kdotransferase"/>
</dbReference>
<comment type="catalytic activity">
    <reaction evidence="6 9">
        <text>lipid IVA (E. coli) + CMP-3-deoxy-beta-D-manno-octulosonate = alpha-Kdo-(2-&gt;6)-lipid IVA (E. coli) + CMP + H(+)</text>
        <dbReference type="Rhea" id="RHEA:28066"/>
        <dbReference type="ChEBI" id="CHEBI:15378"/>
        <dbReference type="ChEBI" id="CHEBI:58603"/>
        <dbReference type="ChEBI" id="CHEBI:60364"/>
        <dbReference type="ChEBI" id="CHEBI:60377"/>
        <dbReference type="ChEBI" id="CHEBI:85987"/>
        <dbReference type="EC" id="2.4.99.12"/>
    </reaction>
</comment>
<comment type="pathway">
    <text evidence="1 9">Bacterial outer membrane biogenesis; LPS core biosynthesis.</text>
</comment>
<dbReference type="Proteomes" id="UP000307702">
    <property type="component" value="Unassembled WGS sequence"/>
</dbReference>
<dbReference type="AlphaFoldDB" id="A0A8H2JQ33"/>
<dbReference type="Gene3D" id="3.40.50.2000">
    <property type="entry name" value="Glycogen Phosphorylase B"/>
    <property type="match status" value="1"/>
</dbReference>
<dbReference type="SUPFAM" id="SSF53756">
    <property type="entry name" value="UDP-Glycosyltransferase/glycogen phosphorylase"/>
    <property type="match status" value="1"/>
</dbReference>
<accession>A0A8H2JQ33</accession>
<dbReference type="PANTHER" id="PTHR42755:SF1">
    <property type="entry name" value="3-DEOXY-D-MANNO-OCTULOSONIC ACID TRANSFERASE, MITOCHONDRIAL-RELATED"/>
    <property type="match status" value="1"/>
</dbReference>
<dbReference type="FunFam" id="3.40.50.11720:FF:000001">
    <property type="entry name" value="3-deoxy-D-manno-octulosonic acid transferase"/>
    <property type="match status" value="1"/>
</dbReference>
<name>A0A8H2JQ33_9GAMM</name>
<gene>
    <name evidence="11" type="ORF">FCS21_07965</name>
</gene>
<evidence type="ECO:0000259" key="10">
    <source>
        <dbReference type="Pfam" id="PF04413"/>
    </source>
</evidence>
<feature type="site" description="Transition state stabilizer" evidence="8">
    <location>
        <position position="131"/>
    </location>
</feature>
<dbReference type="GO" id="GO:0043842">
    <property type="term" value="F:Kdo transferase activity"/>
    <property type="evidence" value="ECO:0007669"/>
    <property type="project" value="UniProtKB-EC"/>
</dbReference>
<comment type="function">
    <text evidence="9">Involved in lipopolysaccharide (LPS) biosynthesis. Catalyzes the transfer of 3-deoxy-D-manno-octulosonate (Kdo) residue(s) from CMP-Kdo to lipid IV(A), the tetraacyldisaccharide-1,4'-bisphosphate precursor of lipid A.</text>
</comment>
<keyword evidence="9" id="KW-1003">Cell membrane</keyword>